<accession>A0AAV7CFH2</accession>
<dbReference type="Proteomes" id="UP000824782">
    <property type="component" value="Unassembled WGS sequence"/>
</dbReference>
<sequence length="56" mass="6304">MGRTGSGRCSTITAVFMLQRKLRLSYCKVEENLHFKDKTTTAGSYMRPQEASSLCN</sequence>
<keyword evidence="2" id="KW-1185">Reference proteome</keyword>
<dbReference type="AlphaFoldDB" id="A0AAV7CFH2"/>
<comment type="caution">
    <text evidence="1">The sequence shown here is derived from an EMBL/GenBank/DDBJ whole genome shotgun (WGS) entry which is preliminary data.</text>
</comment>
<dbReference type="EMBL" id="WNYA01000003">
    <property type="protein sequence ID" value="KAG8583788.1"/>
    <property type="molecule type" value="Genomic_DNA"/>
</dbReference>
<evidence type="ECO:0000313" key="1">
    <source>
        <dbReference type="EMBL" id="KAG8583790.1"/>
    </source>
</evidence>
<reference evidence="1" key="1">
    <citation type="thesis" date="2020" institute="ProQuest LLC" country="789 East Eisenhower Parkway, Ann Arbor, MI, USA">
        <title>Comparative Genomics and Chromosome Evolution.</title>
        <authorList>
            <person name="Mudd A.B."/>
        </authorList>
    </citation>
    <scope>NUCLEOTIDE SEQUENCE</scope>
    <source>
        <strain evidence="1">237g6f4</strain>
        <tissue evidence="1">Blood</tissue>
    </source>
</reference>
<dbReference type="EMBL" id="WNYA01000003">
    <property type="protein sequence ID" value="KAG8583790.1"/>
    <property type="molecule type" value="Genomic_DNA"/>
</dbReference>
<organism evidence="1 2">
    <name type="scientific">Engystomops pustulosus</name>
    <name type="common">Tungara frog</name>
    <name type="synonym">Physalaemus pustulosus</name>
    <dbReference type="NCBI Taxonomy" id="76066"/>
    <lineage>
        <taxon>Eukaryota</taxon>
        <taxon>Metazoa</taxon>
        <taxon>Chordata</taxon>
        <taxon>Craniata</taxon>
        <taxon>Vertebrata</taxon>
        <taxon>Euteleostomi</taxon>
        <taxon>Amphibia</taxon>
        <taxon>Batrachia</taxon>
        <taxon>Anura</taxon>
        <taxon>Neobatrachia</taxon>
        <taxon>Hyloidea</taxon>
        <taxon>Leptodactylidae</taxon>
        <taxon>Leiuperinae</taxon>
        <taxon>Engystomops</taxon>
    </lineage>
</organism>
<proteinExistence type="predicted"/>
<protein>
    <submittedName>
        <fullName evidence="1">Uncharacterized protein</fullName>
    </submittedName>
</protein>
<name>A0AAV7CFH2_ENGPU</name>
<evidence type="ECO:0000313" key="2">
    <source>
        <dbReference type="Proteomes" id="UP000824782"/>
    </source>
</evidence>
<dbReference type="EMBL" id="WNYA01000003">
    <property type="protein sequence ID" value="KAG8583789.1"/>
    <property type="molecule type" value="Genomic_DNA"/>
</dbReference>
<gene>
    <name evidence="1" type="ORF">GDO81_008549</name>
</gene>